<dbReference type="Pfam" id="PF03099">
    <property type="entry name" value="BPL_LplA_LipB"/>
    <property type="match status" value="1"/>
</dbReference>
<evidence type="ECO:0000256" key="1">
    <source>
        <dbReference type="ARBA" id="ARBA00022598"/>
    </source>
</evidence>
<dbReference type="InterPro" id="IPR004143">
    <property type="entry name" value="BPL_LPL_catalytic"/>
</dbReference>
<dbReference type="OrthoDB" id="9807064at2"/>
<dbReference type="NCBIfam" id="TIGR00121">
    <property type="entry name" value="birA_ligase"/>
    <property type="match status" value="1"/>
</dbReference>
<dbReference type="SUPFAM" id="SSF55681">
    <property type="entry name" value="Class II aaRS and biotin synthetases"/>
    <property type="match status" value="1"/>
</dbReference>
<evidence type="ECO:0000313" key="4">
    <source>
        <dbReference type="EMBL" id="OUN87982.1"/>
    </source>
</evidence>
<dbReference type="AlphaFoldDB" id="A0A1Y3XR48"/>
<gene>
    <name evidence="4" type="ORF">B5G02_06865</name>
</gene>
<dbReference type="Gene3D" id="3.30.930.10">
    <property type="entry name" value="Bira Bifunctional Protein, Domain 2"/>
    <property type="match status" value="1"/>
</dbReference>
<name>A0A1Y3XR48_9ACTN</name>
<keyword evidence="1 4" id="KW-0436">Ligase</keyword>
<reference evidence="5" key="1">
    <citation type="submission" date="2017-04" db="EMBL/GenBank/DDBJ databases">
        <title>Function of individual gut microbiota members based on whole genome sequencing of pure cultures obtained from chicken caecum.</title>
        <authorList>
            <person name="Medvecky M."/>
            <person name="Cejkova D."/>
            <person name="Polansky O."/>
            <person name="Karasova D."/>
            <person name="Kubasova T."/>
            <person name="Cizek A."/>
            <person name="Rychlik I."/>
        </authorList>
    </citation>
    <scope>NUCLEOTIDE SEQUENCE [LARGE SCALE GENOMIC DNA]</scope>
    <source>
        <strain evidence="5">An5</strain>
    </source>
</reference>
<dbReference type="InterPro" id="IPR045864">
    <property type="entry name" value="aa-tRNA-synth_II/BPL/LPL"/>
</dbReference>
<feature type="region of interest" description="Disordered" evidence="2">
    <location>
        <begin position="30"/>
        <end position="55"/>
    </location>
</feature>
<protein>
    <submittedName>
        <fullName evidence="4">Biotin--[acetyl-CoA-carboxylase] ligase</fullName>
    </submittedName>
</protein>
<evidence type="ECO:0000259" key="3">
    <source>
        <dbReference type="PROSITE" id="PS51733"/>
    </source>
</evidence>
<dbReference type="GO" id="GO:0004077">
    <property type="term" value="F:biotin--[biotin carboxyl-carrier protein] ligase activity"/>
    <property type="evidence" value="ECO:0007669"/>
    <property type="project" value="InterPro"/>
</dbReference>
<feature type="domain" description="BPL/LPL catalytic" evidence="3">
    <location>
        <begin position="1"/>
        <end position="189"/>
    </location>
</feature>
<accession>A0A1Y3XR48</accession>
<comment type="caution">
    <text evidence="4">The sequence shown here is derived from an EMBL/GenBank/DDBJ whole genome shotgun (WGS) entry which is preliminary data.</text>
</comment>
<dbReference type="Proteomes" id="UP000195781">
    <property type="component" value="Unassembled WGS sequence"/>
</dbReference>
<dbReference type="RefSeq" id="WP_094335696.1">
    <property type="nucleotide sequence ID" value="NZ_NFIE01000014.1"/>
</dbReference>
<dbReference type="PROSITE" id="PS51733">
    <property type="entry name" value="BPL_LPL_CATALYTIC"/>
    <property type="match status" value="1"/>
</dbReference>
<dbReference type="CDD" id="cd16442">
    <property type="entry name" value="BPL"/>
    <property type="match status" value="1"/>
</dbReference>
<dbReference type="PANTHER" id="PTHR12835">
    <property type="entry name" value="BIOTIN PROTEIN LIGASE"/>
    <property type="match status" value="1"/>
</dbReference>
<dbReference type="InterPro" id="IPR004408">
    <property type="entry name" value="Biotin_CoA_COase_ligase"/>
</dbReference>
<sequence>MADIQHDTFAAIEVLDEVESTNRELMARARAGAPHGSALRARSQTAGRGRRSHGWTSPEGGLYLSVLITPRVPDRVLPGIPVACGIGVVNALEALGCTDIRLKWPNDVICANGKLGGILVELGRQAGEALAVCGLGLNITAISMDWRDPNALPIAGLADCLPDDRVLPSLDELAEMVRASVLDAVELWSEGIEAAGPSAAPLTGIKAAYNELLAYRGERVHVSSPDGSVSENGVLTGVDVWGRALVELPNGDVKPYDSAQVSLRPVK</sequence>
<evidence type="ECO:0000256" key="2">
    <source>
        <dbReference type="SAM" id="MobiDB-lite"/>
    </source>
</evidence>
<dbReference type="GO" id="GO:0005737">
    <property type="term" value="C:cytoplasm"/>
    <property type="evidence" value="ECO:0007669"/>
    <property type="project" value="TreeGrafter"/>
</dbReference>
<dbReference type="EMBL" id="NFIE01000014">
    <property type="protein sequence ID" value="OUN87982.1"/>
    <property type="molecule type" value="Genomic_DNA"/>
</dbReference>
<keyword evidence="5" id="KW-1185">Reference proteome</keyword>
<dbReference type="PANTHER" id="PTHR12835:SF5">
    <property type="entry name" value="BIOTIN--PROTEIN LIGASE"/>
    <property type="match status" value="1"/>
</dbReference>
<evidence type="ECO:0000313" key="5">
    <source>
        <dbReference type="Proteomes" id="UP000195781"/>
    </source>
</evidence>
<organism evidence="4 5">
    <name type="scientific">[Collinsella] massiliensis</name>
    <dbReference type="NCBI Taxonomy" id="1232426"/>
    <lineage>
        <taxon>Bacteria</taxon>
        <taxon>Bacillati</taxon>
        <taxon>Actinomycetota</taxon>
        <taxon>Coriobacteriia</taxon>
        <taxon>Coriobacteriales</taxon>
        <taxon>Coriobacteriaceae</taxon>
        <taxon>Enorma</taxon>
    </lineage>
</organism>
<proteinExistence type="predicted"/>